<dbReference type="InterPro" id="IPR008166">
    <property type="entry name" value="Glyco_transf_92"/>
</dbReference>
<evidence type="ECO:0000256" key="5">
    <source>
        <dbReference type="ARBA" id="ARBA00022692"/>
    </source>
</evidence>
<dbReference type="EC" id="2.4.1.-" evidence="8"/>
<reference evidence="9 10" key="1">
    <citation type="submission" date="2023-11" db="EMBL/GenBank/DDBJ databases">
        <title>Halocaridina rubra genome assembly.</title>
        <authorList>
            <person name="Smith C."/>
        </authorList>
    </citation>
    <scope>NUCLEOTIDE SEQUENCE [LARGE SCALE GENOMIC DNA]</scope>
    <source>
        <strain evidence="9">EP-1</strain>
        <tissue evidence="9">Whole</tissue>
    </source>
</reference>
<protein>
    <recommendedName>
        <fullName evidence="8">Glycosyltransferase family 92 protein</fullName>
        <ecNumber evidence="8">2.4.1.-</ecNumber>
    </recommendedName>
</protein>
<sequence>MRLHHTVLSELGTVTSSVITIQEMRKFWRPSPRLGRASGVLWIISGFLIYALMHLDGFSEKEEKPYYLLARPAEDHEEKIPLNLIPSEMPNLPLSYLRGPNNDDLYFPRKCGHYPSLWDIRFNNFYWQVLHGTQAIFYLYSAFYDNRKLTTHTPSLRILGMINKFDTSNFKVYCQIWFEGLKEPVVTKIRNYNYIWRYNYGNTADGILQPFLMRCHIPEHFYYLIPVSVSLTERPCAKASNNIRVTYNPPAGGKKNFAVCVKGIDFIYSDHSVRVVEWLELLALLGADKVYINILGAHPNYTKVLEYYEKKGFVETMKTSLPGDQPSAPSLIHLYHQVNFLNQYQNELIPLNDCFYRNIYRYKFVALIDIDEVLTPKGHDNWISLLNKLDSAALSEDGSKYASFYFRNIYFLDDMQKKNDYFEDIPEYMHILQHVHRSFNYTAPMDYVKGFHNTNLVLTLHNHLPFECLNWGGCLLYPINITDGHMQHYRSDCAPELTKVCYLYRANTVLDTTLLKYKKDLISNTTHALKQIGYFGSAQK</sequence>
<evidence type="ECO:0000256" key="8">
    <source>
        <dbReference type="RuleBase" id="RU366017"/>
    </source>
</evidence>
<keyword evidence="5 8" id="KW-0812">Transmembrane</keyword>
<evidence type="ECO:0000256" key="3">
    <source>
        <dbReference type="ARBA" id="ARBA00022676"/>
    </source>
</evidence>
<evidence type="ECO:0000313" key="10">
    <source>
        <dbReference type="Proteomes" id="UP001381693"/>
    </source>
</evidence>
<feature type="transmembrane region" description="Helical" evidence="8">
    <location>
        <begin position="34"/>
        <end position="53"/>
    </location>
</feature>
<organism evidence="9 10">
    <name type="scientific">Halocaridina rubra</name>
    <name type="common">Hawaiian red shrimp</name>
    <dbReference type="NCBI Taxonomy" id="373956"/>
    <lineage>
        <taxon>Eukaryota</taxon>
        <taxon>Metazoa</taxon>
        <taxon>Ecdysozoa</taxon>
        <taxon>Arthropoda</taxon>
        <taxon>Crustacea</taxon>
        <taxon>Multicrustacea</taxon>
        <taxon>Malacostraca</taxon>
        <taxon>Eumalacostraca</taxon>
        <taxon>Eucarida</taxon>
        <taxon>Decapoda</taxon>
        <taxon>Pleocyemata</taxon>
        <taxon>Caridea</taxon>
        <taxon>Atyoidea</taxon>
        <taxon>Atyidae</taxon>
        <taxon>Halocaridina</taxon>
    </lineage>
</organism>
<dbReference type="GO" id="GO:0016757">
    <property type="term" value="F:glycosyltransferase activity"/>
    <property type="evidence" value="ECO:0007669"/>
    <property type="project" value="UniProtKB-UniRule"/>
</dbReference>
<keyword evidence="7 8" id="KW-0472">Membrane</keyword>
<dbReference type="PANTHER" id="PTHR21461:SF83">
    <property type="entry name" value="GLYCOSYLTRANSFERASE FAMILY 92 PROTEIN"/>
    <property type="match status" value="1"/>
</dbReference>
<proteinExistence type="inferred from homology"/>
<comment type="subcellular location">
    <subcellularLocation>
        <location evidence="1">Membrane</location>
        <topology evidence="1">Single-pass membrane protein</topology>
    </subcellularLocation>
</comment>
<comment type="caution">
    <text evidence="9">The sequence shown here is derived from an EMBL/GenBank/DDBJ whole genome shotgun (WGS) entry which is preliminary data.</text>
</comment>
<dbReference type="Proteomes" id="UP001381693">
    <property type="component" value="Unassembled WGS sequence"/>
</dbReference>
<dbReference type="Pfam" id="PF01697">
    <property type="entry name" value="Glyco_transf_92"/>
    <property type="match status" value="1"/>
</dbReference>
<name>A0AAN9A5Q6_HALRR</name>
<dbReference type="AlphaFoldDB" id="A0AAN9A5Q6"/>
<accession>A0AAN9A5Q6</accession>
<gene>
    <name evidence="9" type="ORF">SK128_021715</name>
</gene>
<comment type="similarity">
    <text evidence="2 8">Belongs to the glycosyltransferase 92 family.</text>
</comment>
<dbReference type="PANTHER" id="PTHR21461">
    <property type="entry name" value="GLYCOSYLTRANSFERASE FAMILY 92 PROTEIN"/>
    <property type="match status" value="1"/>
</dbReference>
<keyword evidence="10" id="KW-1185">Reference proteome</keyword>
<evidence type="ECO:0000256" key="6">
    <source>
        <dbReference type="ARBA" id="ARBA00022989"/>
    </source>
</evidence>
<evidence type="ECO:0000256" key="7">
    <source>
        <dbReference type="ARBA" id="ARBA00023136"/>
    </source>
</evidence>
<dbReference type="EMBL" id="JAXCGZ010004582">
    <property type="protein sequence ID" value="KAK7081651.1"/>
    <property type="molecule type" value="Genomic_DNA"/>
</dbReference>
<evidence type="ECO:0000256" key="1">
    <source>
        <dbReference type="ARBA" id="ARBA00004167"/>
    </source>
</evidence>
<evidence type="ECO:0000313" key="9">
    <source>
        <dbReference type="EMBL" id="KAK7081651.1"/>
    </source>
</evidence>
<evidence type="ECO:0000256" key="2">
    <source>
        <dbReference type="ARBA" id="ARBA00007647"/>
    </source>
</evidence>
<keyword evidence="4 8" id="KW-0808">Transferase</keyword>
<evidence type="ECO:0000256" key="4">
    <source>
        <dbReference type="ARBA" id="ARBA00022679"/>
    </source>
</evidence>
<keyword evidence="3 8" id="KW-0328">Glycosyltransferase</keyword>
<dbReference type="GO" id="GO:0005737">
    <property type="term" value="C:cytoplasm"/>
    <property type="evidence" value="ECO:0007669"/>
    <property type="project" value="TreeGrafter"/>
</dbReference>
<keyword evidence="6 8" id="KW-1133">Transmembrane helix</keyword>
<dbReference type="GO" id="GO:0016020">
    <property type="term" value="C:membrane"/>
    <property type="evidence" value="ECO:0007669"/>
    <property type="project" value="UniProtKB-SubCell"/>
</dbReference>